<sequence length="235" mass="25532">MAIGRPKAIDGAPRRGSTAKEELSCPARNGGALGVPCDLSHGVGVRQGKKVMTTLLRHRRSRRQPSFGQISPLERPLRCARSGCDHMENVATRRNRRNPAMQFRARAPITTGKLTAFPERRRTIRLQRLCRVAGISVHWIQASREEDVLCLACRRPIAAPSPFSTITKMAPGCPGPPVHHRPAQAVAMPCPEASGVANADTRTNAMMPTAAAPMMEKTNCQVSDGMVCSKMPRVA</sequence>
<protein>
    <submittedName>
        <fullName evidence="2">Uncharacterized protein</fullName>
    </submittedName>
</protein>
<accession>A0A1I1XTW2</accession>
<proteinExistence type="predicted"/>
<evidence type="ECO:0000256" key="1">
    <source>
        <dbReference type="SAM" id="MobiDB-lite"/>
    </source>
</evidence>
<dbReference type="AlphaFoldDB" id="A0A1I1XTW2"/>
<evidence type="ECO:0000313" key="3">
    <source>
        <dbReference type="Proteomes" id="UP000325289"/>
    </source>
</evidence>
<gene>
    <name evidence="2" type="ORF">SAMN04515678_106115</name>
</gene>
<dbReference type="EMBL" id="FOMS01000006">
    <property type="protein sequence ID" value="SFE10088.1"/>
    <property type="molecule type" value="Genomic_DNA"/>
</dbReference>
<feature type="region of interest" description="Disordered" evidence="1">
    <location>
        <begin position="1"/>
        <end position="24"/>
    </location>
</feature>
<dbReference type="Proteomes" id="UP000325289">
    <property type="component" value="Unassembled WGS sequence"/>
</dbReference>
<organism evidence="2 3">
    <name type="scientific">Roseivivax sediminis</name>
    <dbReference type="NCBI Taxonomy" id="936889"/>
    <lineage>
        <taxon>Bacteria</taxon>
        <taxon>Pseudomonadati</taxon>
        <taxon>Pseudomonadota</taxon>
        <taxon>Alphaproteobacteria</taxon>
        <taxon>Rhodobacterales</taxon>
        <taxon>Roseobacteraceae</taxon>
        <taxon>Roseivivax</taxon>
    </lineage>
</organism>
<keyword evidence="3" id="KW-1185">Reference proteome</keyword>
<evidence type="ECO:0000313" key="2">
    <source>
        <dbReference type="EMBL" id="SFE10088.1"/>
    </source>
</evidence>
<reference evidence="2 3" key="1">
    <citation type="submission" date="2016-10" db="EMBL/GenBank/DDBJ databases">
        <authorList>
            <person name="Varghese N."/>
            <person name="Submissions S."/>
        </authorList>
    </citation>
    <scope>NUCLEOTIDE SEQUENCE [LARGE SCALE GENOMIC DNA]</scope>
    <source>
        <strain evidence="3">YIM D21,KCTC 23444,ACCC 10710</strain>
    </source>
</reference>
<name>A0A1I1XTW2_9RHOB</name>